<keyword evidence="3" id="KW-1185">Reference proteome</keyword>
<dbReference type="AlphaFoldDB" id="A0A6G1EJ67"/>
<dbReference type="OrthoDB" id="696853at2759"/>
<evidence type="ECO:0000313" key="2">
    <source>
        <dbReference type="EMBL" id="KAF0924452.1"/>
    </source>
</evidence>
<reference evidence="2 3" key="1">
    <citation type="submission" date="2019-11" db="EMBL/GenBank/DDBJ databases">
        <title>Whole genome sequence of Oryza granulata.</title>
        <authorList>
            <person name="Li W."/>
        </authorList>
    </citation>
    <scope>NUCLEOTIDE SEQUENCE [LARGE SCALE GENOMIC DNA]</scope>
    <source>
        <strain evidence="3">cv. Menghai</strain>
        <tissue evidence="2">Leaf</tissue>
    </source>
</reference>
<organism evidence="2 3">
    <name type="scientific">Oryza meyeriana var. granulata</name>
    <dbReference type="NCBI Taxonomy" id="110450"/>
    <lineage>
        <taxon>Eukaryota</taxon>
        <taxon>Viridiplantae</taxon>
        <taxon>Streptophyta</taxon>
        <taxon>Embryophyta</taxon>
        <taxon>Tracheophyta</taxon>
        <taxon>Spermatophyta</taxon>
        <taxon>Magnoliopsida</taxon>
        <taxon>Liliopsida</taxon>
        <taxon>Poales</taxon>
        <taxon>Poaceae</taxon>
        <taxon>BOP clade</taxon>
        <taxon>Oryzoideae</taxon>
        <taxon>Oryzeae</taxon>
        <taxon>Oryzinae</taxon>
        <taxon>Oryza</taxon>
        <taxon>Oryza meyeriana</taxon>
    </lineage>
</organism>
<proteinExistence type="predicted"/>
<sequence length="181" mass="18918">MDSAFKSLSSSAKSPSFMASKQYYSVNHQPSKTPSFPQPPALPQPPLLPLPVHLHAPPQHPAWPASRPVQRAKKPRHAAVAAPSPKKTTPEQAQGASAPIPVAAPPKKRTAACEQEAVEWTTTTDSLYSVSPPPSCVPMPTSLLVSAAGRKAPTACAVEVASGGGGVDVGATDELRRLLRL</sequence>
<comment type="caution">
    <text evidence="2">The sequence shown here is derived from an EMBL/GenBank/DDBJ whole genome shotgun (WGS) entry which is preliminary data.</text>
</comment>
<gene>
    <name evidence="2" type="ORF">E2562_010111</name>
</gene>
<evidence type="ECO:0000256" key="1">
    <source>
        <dbReference type="SAM" id="MobiDB-lite"/>
    </source>
</evidence>
<name>A0A6G1EJ67_9ORYZ</name>
<feature type="region of interest" description="Disordered" evidence="1">
    <location>
        <begin position="23"/>
        <end position="110"/>
    </location>
</feature>
<feature type="compositionally biased region" description="Pro residues" evidence="1">
    <location>
        <begin position="36"/>
        <end position="49"/>
    </location>
</feature>
<accession>A0A6G1EJ67</accession>
<dbReference type="Proteomes" id="UP000479710">
    <property type="component" value="Unassembled WGS sequence"/>
</dbReference>
<protein>
    <submittedName>
        <fullName evidence="2">Uncharacterized protein</fullName>
    </submittedName>
</protein>
<feature type="compositionally biased region" description="Polar residues" evidence="1">
    <location>
        <begin position="23"/>
        <end position="35"/>
    </location>
</feature>
<dbReference type="EMBL" id="SPHZ02000003">
    <property type="protein sequence ID" value="KAF0924452.1"/>
    <property type="molecule type" value="Genomic_DNA"/>
</dbReference>
<evidence type="ECO:0000313" key="3">
    <source>
        <dbReference type="Proteomes" id="UP000479710"/>
    </source>
</evidence>
<feature type="compositionally biased region" description="Polar residues" evidence="1">
    <location>
        <begin position="86"/>
        <end position="95"/>
    </location>
</feature>